<accession>A0ABQ1U2V3</accession>
<protein>
    <submittedName>
        <fullName evidence="2">Uncharacterized protein</fullName>
    </submittedName>
</protein>
<sequence length="167" mass="18445">MLKSIVLSALTLAAFTFTSATQALEPLPDRARVSSMQAQLLLPDSSSLSVDMNFDCGSAFESTGMIITNERGAQLLAAAYTHMYGQEAGEFVMQQWYTKKHPDDPRKPTFLIVKPNQNINWEKPATAKTSLLQARTLDAQSVSSDDATPDYQSMVESFCGTRNHVQY</sequence>
<reference evidence="3" key="1">
    <citation type="journal article" date="2019" name="Int. J. Syst. Evol. Microbiol.">
        <title>The Global Catalogue of Microorganisms (GCM) 10K type strain sequencing project: providing services to taxonomists for standard genome sequencing and annotation.</title>
        <authorList>
            <consortium name="The Broad Institute Genomics Platform"/>
            <consortium name="The Broad Institute Genome Sequencing Center for Infectious Disease"/>
            <person name="Wu L."/>
            <person name="Ma J."/>
        </authorList>
    </citation>
    <scope>NUCLEOTIDE SEQUENCE [LARGE SCALE GENOMIC DNA]</scope>
    <source>
        <strain evidence="3">CGMCC 1.15394</strain>
    </source>
</reference>
<name>A0ABQ1U2V3_9GAMM</name>
<keyword evidence="3" id="KW-1185">Reference proteome</keyword>
<keyword evidence="1" id="KW-0732">Signal</keyword>
<evidence type="ECO:0000313" key="3">
    <source>
        <dbReference type="Proteomes" id="UP000638462"/>
    </source>
</evidence>
<dbReference type="EMBL" id="BMIT01000017">
    <property type="protein sequence ID" value="GGF07135.1"/>
    <property type="molecule type" value="Genomic_DNA"/>
</dbReference>
<proteinExistence type="predicted"/>
<dbReference type="Proteomes" id="UP000638462">
    <property type="component" value="Unassembled WGS sequence"/>
</dbReference>
<gene>
    <name evidence="2" type="ORF">GCM10008027_35060</name>
</gene>
<feature type="signal peptide" evidence="1">
    <location>
        <begin position="1"/>
        <end position="23"/>
    </location>
</feature>
<organism evidence="2 3">
    <name type="scientific">Pseudoalteromonas gelatinilytica</name>
    <dbReference type="NCBI Taxonomy" id="1703256"/>
    <lineage>
        <taxon>Bacteria</taxon>
        <taxon>Pseudomonadati</taxon>
        <taxon>Pseudomonadota</taxon>
        <taxon>Gammaproteobacteria</taxon>
        <taxon>Alteromonadales</taxon>
        <taxon>Pseudoalteromonadaceae</taxon>
        <taxon>Pseudoalteromonas</taxon>
    </lineage>
</organism>
<dbReference type="RefSeq" id="WP_188730653.1">
    <property type="nucleotide sequence ID" value="NZ_BMIT01000017.1"/>
</dbReference>
<evidence type="ECO:0000313" key="2">
    <source>
        <dbReference type="EMBL" id="GGF07135.1"/>
    </source>
</evidence>
<comment type="caution">
    <text evidence="2">The sequence shown here is derived from an EMBL/GenBank/DDBJ whole genome shotgun (WGS) entry which is preliminary data.</text>
</comment>
<evidence type="ECO:0000256" key="1">
    <source>
        <dbReference type="SAM" id="SignalP"/>
    </source>
</evidence>
<feature type="chain" id="PRO_5047439234" evidence="1">
    <location>
        <begin position="24"/>
        <end position="167"/>
    </location>
</feature>